<evidence type="ECO:0000313" key="2">
    <source>
        <dbReference type="Proteomes" id="UP001526143"/>
    </source>
</evidence>
<dbReference type="Gene3D" id="3.40.50.1110">
    <property type="entry name" value="SGNH hydrolase"/>
    <property type="match status" value="1"/>
</dbReference>
<keyword evidence="2" id="KW-1185">Reference proteome</keyword>
<dbReference type="SUPFAM" id="SSF52266">
    <property type="entry name" value="SGNH hydrolase"/>
    <property type="match status" value="1"/>
</dbReference>
<name>A0ABT3B7Q2_9CYAN</name>
<sequence>MTKLNRWATVALTAVLILTGLLVGLGIIEIGLRIAGIEYPAFYVVDEHRGWVGQPNVSGWYRTEGESYAQFNSDGFRDGKHTKVKPENTLRIALLGDSMVEALQVPFSQGFGAITERELSTCPTLAGQKVEVINFGISGYGTAQELITLREKVWNYSPDIVLLAFLTLNDVIDNSHSLSQKLEFDQLFSLRPYFIMKNGNLVFDTTENDRSKNSWWNKNYAKIKSHLRILQLFNQLRTDFRGLPTVKKSTVRDLQSIGVEERVKLLSWGHDVYKQPTDPDWQQAWQVTEGLISLMHHEVIAKGADFTVVTLSGFAPVYPDPSVRQQYMQAFGVTDLFYPEKRITDLGEKSGFSVLNLGEPFQAYADQNKVCVSGFAKTGLCGGHWNAVGHELAGKMIASKLCEKLTSIASNQVQ</sequence>
<dbReference type="InterPro" id="IPR036514">
    <property type="entry name" value="SGNH_hydro_sf"/>
</dbReference>
<dbReference type="CDD" id="cd00229">
    <property type="entry name" value="SGNH_hydrolase"/>
    <property type="match status" value="1"/>
</dbReference>
<evidence type="ECO:0000313" key="1">
    <source>
        <dbReference type="EMBL" id="MCV3217369.1"/>
    </source>
</evidence>
<dbReference type="Proteomes" id="UP001526143">
    <property type="component" value="Unassembled WGS sequence"/>
</dbReference>
<dbReference type="EMBL" id="JAOWRF010000405">
    <property type="protein sequence ID" value="MCV3217369.1"/>
    <property type="molecule type" value="Genomic_DNA"/>
</dbReference>
<dbReference type="RefSeq" id="WP_263749075.1">
    <property type="nucleotide sequence ID" value="NZ_JAOWRF010000405.1"/>
</dbReference>
<dbReference type="GO" id="GO:0016787">
    <property type="term" value="F:hydrolase activity"/>
    <property type="evidence" value="ECO:0007669"/>
    <property type="project" value="UniProtKB-KW"/>
</dbReference>
<keyword evidence="1" id="KW-0378">Hydrolase</keyword>
<organism evidence="1 2">
    <name type="scientific">Plectonema radiosum NIES-515</name>
    <dbReference type="NCBI Taxonomy" id="2986073"/>
    <lineage>
        <taxon>Bacteria</taxon>
        <taxon>Bacillati</taxon>
        <taxon>Cyanobacteriota</taxon>
        <taxon>Cyanophyceae</taxon>
        <taxon>Oscillatoriophycideae</taxon>
        <taxon>Oscillatoriales</taxon>
        <taxon>Microcoleaceae</taxon>
        <taxon>Plectonema</taxon>
    </lineage>
</organism>
<gene>
    <name evidence="1" type="ORF">OGM63_28330</name>
</gene>
<protein>
    <submittedName>
        <fullName evidence="1">SGNH/GDSL hydrolase family protein</fullName>
    </submittedName>
</protein>
<reference evidence="1 2" key="1">
    <citation type="submission" date="2022-10" db="EMBL/GenBank/DDBJ databases">
        <title>Identification of biosynthetic pathway for the production of the potent trypsin inhibitor radiosumin.</title>
        <authorList>
            <person name="Fewer D.P."/>
            <person name="Delbaje E."/>
            <person name="Ouyang X."/>
            <person name="Agostino P.D."/>
            <person name="Wahlsten M."/>
            <person name="Jokela J."/>
            <person name="Permi P."/>
            <person name="Haapaniemi E."/>
            <person name="Koistinen H."/>
        </authorList>
    </citation>
    <scope>NUCLEOTIDE SEQUENCE [LARGE SCALE GENOMIC DNA]</scope>
    <source>
        <strain evidence="1 2">NIES-515</strain>
    </source>
</reference>
<comment type="caution">
    <text evidence="1">The sequence shown here is derived from an EMBL/GenBank/DDBJ whole genome shotgun (WGS) entry which is preliminary data.</text>
</comment>
<accession>A0ABT3B7Q2</accession>
<proteinExistence type="predicted"/>